<feature type="region of interest" description="Disordered" evidence="1">
    <location>
        <begin position="1"/>
        <end position="48"/>
    </location>
</feature>
<keyword evidence="3" id="KW-1185">Reference proteome</keyword>
<protein>
    <submittedName>
        <fullName evidence="2">Uncharacterized protein</fullName>
    </submittedName>
</protein>
<reference evidence="2" key="2">
    <citation type="submission" date="2020-05" db="EMBL/GenBank/DDBJ databases">
        <authorList>
            <person name="Kim H.-S."/>
            <person name="Proctor R.H."/>
            <person name="Brown D.W."/>
        </authorList>
    </citation>
    <scope>NUCLEOTIDE SEQUENCE</scope>
    <source>
        <strain evidence="2">NRRL 20472</strain>
    </source>
</reference>
<dbReference type="Proteomes" id="UP000622797">
    <property type="component" value="Unassembled WGS sequence"/>
</dbReference>
<sequence length="157" mass="17188">MHDEMRSSTPGPKAVSGDEQELTATGVGTVSSSISRPQASDTTGSSFAGVSVAISSQATTVIRNPKRYAPSRVSTIKPASKTSGLKNPFGNDDGHSISLSNLETLGKGNKEHSEREFRELCGEMMAAQRTRTLAENENKQRYFFFNQQQKKREMKEE</sequence>
<feature type="compositionally biased region" description="Polar residues" evidence="1">
    <location>
        <begin position="22"/>
        <end position="48"/>
    </location>
</feature>
<accession>A0A8H4TSU5</accession>
<comment type="caution">
    <text evidence="2">The sequence shown here is derived from an EMBL/GenBank/DDBJ whole genome shotgun (WGS) entry which is preliminary data.</text>
</comment>
<dbReference type="AlphaFoldDB" id="A0A8H4TSU5"/>
<proteinExistence type="predicted"/>
<evidence type="ECO:0000256" key="1">
    <source>
        <dbReference type="SAM" id="MobiDB-lite"/>
    </source>
</evidence>
<evidence type="ECO:0000313" key="2">
    <source>
        <dbReference type="EMBL" id="KAF4963508.1"/>
    </source>
</evidence>
<organism evidence="2 3">
    <name type="scientific">Fusarium sarcochroum</name>
    <dbReference type="NCBI Taxonomy" id="1208366"/>
    <lineage>
        <taxon>Eukaryota</taxon>
        <taxon>Fungi</taxon>
        <taxon>Dikarya</taxon>
        <taxon>Ascomycota</taxon>
        <taxon>Pezizomycotina</taxon>
        <taxon>Sordariomycetes</taxon>
        <taxon>Hypocreomycetidae</taxon>
        <taxon>Hypocreales</taxon>
        <taxon>Nectriaceae</taxon>
        <taxon>Fusarium</taxon>
        <taxon>Fusarium lateritium species complex</taxon>
    </lineage>
</organism>
<feature type="region of interest" description="Disordered" evidence="1">
    <location>
        <begin position="65"/>
        <end position="114"/>
    </location>
</feature>
<dbReference type="OrthoDB" id="5097148at2759"/>
<name>A0A8H4TSU5_9HYPO</name>
<gene>
    <name evidence="2" type="ORF">FSARC_8487</name>
</gene>
<evidence type="ECO:0000313" key="3">
    <source>
        <dbReference type="Proteomes" id="UP000622797"/>
    </source>
</evidence>
<dbReference type="EMBL" id="JABEXW010000468">
    <property type="protein sequence ID" value="KAF4963508.1"/>
    <property type="molecule type" value="Genomic_DNA"/>
</dbReference>
<reference evidence="2" key="1">
    <citation type="journal article" date="2020" name="BMC Genomics">
        <title>Correction to: Identification and distribution of gene clusters required for synthesis of sphingolipid metabolism inhibitors in diverse species of the filamentous fungus Fusarium.</title>
        <authorList>
            <person name="Kim H.S."/>
            <person name="Lohmar J.M."/>
            <person name="Busman M."/>
            <person name="Brown D.W."/>
            <person name="Naumann T.A."/>
            <person name="Divon H.H."/>
            <person name="Lysoe E."/>
            <person name="Uhlig S."/>
            <person name="Proctor R.H."/>
        </authorList>
    </citation>
    <scope>NUCLEOTIDE SEQUENCE</scope>
    <source>
        <strain evidence="2">NRRL 20472</strain>
    </source>
</reference>